<protein>
    <submittedName>
        <fullName evidence="2">ATPase of the AAA+ class</fullName>
    </submittedName>
</protein>
<sequence length="111" mass="12454">MKKRTSLVVVTLFASVMFWGEVSVAGNPAFSVSDEQTIATEQPSRFFVKYHKGSEQQVREILASYQLDIVDMLEEQQVFVVSGETDAVNALSSSEGIDYVEPEPKRQLYSQ</sequence>
<dbReference type="Proteomes" id="UP000002943">
    <property type="component" value="Unassembled WGS sequence"/>
</dbReference>
<dbReference type="InterPro" id="IPR037045">
    <property type="entry name" value="S8pro/Inhibitor_I9_sf"/>
</dbReference>
<dbReference type="RefSeq" id="WP_009602523.1">
    <property type="nucleotide sequence ID" value="NZ_AEIU01000091.1"/>
</dbReference>
<keyword evidence="1" id="KW-0732">Signal</keyword>
<feature type="signal peptide" evidence="1">
    <location>
        <begin position="1"/>
        <end position="25"/>
    </location>
</feature>
<dbReference type="Gene3D" id="3.30.70.80">
    <property type="entry name" value="Peptidase S8 propeptide/proteinase inhibitor I9"/>
    <property type="match status" value="1"/>
</dbReference>
<comment type="caution">
    <text evidence="2">The sequence shown here is derived from an EMBL/GenBank/DDBJ whole genome shotgun (WGS) entry which is preliminary data.</text>
</comment>
<dbReference type="EMBL" id="AEIU01000091">
    <property type="protein sequence ID" value="EFP95639.1"/>
    <property type="molecule type" value="Genomic_DNA"/>
</dbReference>
<keyword evidence="3" id="KW-1185">Reference proteome</keyword>
<name>E3BN13_9VIBR</name>
<dbReference type="eggNOG" id="ENOG5031YCC">
    <property type="taxonomic scope" value="Bacteria"/>
</dbReference>
<evidence type="ECO:0000313" key="2">
    <source>
        <dbReference type="EMBL" id="EFP95639.1"/>
    </source>
</evidence>
<evidence type="ECO:0000313" key="3">
    <source>
        <dbReference type="Proteomes" id="UP000002943"/>
    </source>
</evidence>
<proteinExistence type="predicted"/>
<feature type="chain" id="PRO_5003166577" evidence="1">
    <location>
        <begin position="26"/>
        <end position="111"/>
    </location>
</feature>
<gene>
    <name evidence="2" type="ORF">VIBC2010_11136</name>
</gene>
<accession>E3BN13</accession>
<evidence type="ECO:0000256" key="1">
    <source>
        <dbReference type="SAM" id="SignalP"/>
    </source>
</evidence>
<dbReference type="AlphaFoldDB" id="E3BN13"/>
<reference evidence="2 3" key="1">
    <citation type="journal article" date="2012" name="Int. J. Syst. Evol. Microbiol.">
        <title>Vibrio caribbeanicus sp. nov., isolated from the marine sponge Scleritoderma cyanea.</title>
        <authorList>
            <person name="Hoffmann M."/>
            <person name="Monday S.R."/>
            <person name="Allard M.W."/>
            <person name="Strain E.A."/>
            <person name="Whittaker P."/>
            <person name="Naum M."/>
            <person name="McCarthy P.J."/>
            <person name="Lopez J.V."/>
            <person name="Fischer M."/>
            <person name="Brown E.W."/>
        </authorList>
    </citation>
    <scope>NUCLEOTIDE SEQUENCE [LARGE SCALE GENOMIC DNA]</scope>
    <source>
        <strain evidence="2 3">ATCC BAA-2122</strain>
    </source>
</reference>
<organism evidence="2 3">
    <name type="scientific">Vibrio caribbeanicus ATCC BAA-2122</name>
    <dbReference type="NCBI Taxonomy" id="796620"/>
    <lineage>
        <taxon>Bacteria</taxon>
        <taxon>Pseudomonadati</taxon>
        <taxon>Pseudomonadota</taxon>
        <taxon>Gammaproteobacteria</taxon>
        <taxon>Vibrionales</taxon>
        <taxon>Vibrionaceae</taxon>
        <taxon>Vibrio</taxon>
    </lineage>
</organism>